<evidence type="ECO:0000256" key="1">
    <source>
        <dbReference type="SAM" id="Phobius"/>
    </source>
</evidence>
<keyword evidence="1" id="KW-0812">Transmembrane</keyword>
<keyword evidence="1" id="KW-0472">Membrane</keyword>
<accession>A0ABQ6H879</accession>
<evidence type="ECO:0000313" key="3">
    <source>
        <dbReference type="Proteomes" id="UP001157133"/>
    </source>
</evidence>
<sequence>MEELAEGFLRTLFKILRWVLIEAFIEFICFYIGKYSLF</sequence>
<organism evidence="2 3">
    <name type="scientific">Thalassotalea eurytherma</name>
    <dbReference type="NCBI Taxonomy" id="1144278"/>
    <lineage>
        <taxon>Bacteria</taxon>
        <taxon>Pseudomonadati</taxon>
        <taxon>Pseudomonadota</taxon>
        <taxon>Gammaproteobacteria</taxon>
        <taxon>Alteromonadales</taxon>
        <taxon>Colwelliaceae</taxon>
        <taxon>Thalassotalea</taxon>
    </lineage>
</organism>
<dbReference type="Proteomes" id="UP001157133">
    <property type="component" value="Unassembled WGS sequence"/>
</dbReference>
<keyword evidence="1" id="KW-1133">Transmembrane helix</keyword>
<protein>
    <submittedName>
        <fullName evidence="2">Uncharacterized protein</fullName>
    </submittedName>
</protein>
<proteinExistence type="predicted"/>
<comment type="caution">
    <text evidence="2">The sequence shown here is derived from an EMBL/GenBank/DDBJ whole genome shotgun (WGS) entry which is preliminary data.</text>
</comment>
<feature type="transmembrane region" description="Helical" evidence="1">
    <location>
        <begin position="15"/>
        <end position="33"/>
    </location>
</feature>
<keyword evidence="3" id="KW-1185">Reference proteome</keyword>
<dbReference type="EMBL" id="BSSU01000022">
    <property type="protein sequence ID" value="GLX83724.1"/>
    <property type="molecule type" value="Genomic_DNA"/>
</dbReference>
<reference evidence="2 3" key="1">
    <citation type="submission" date="2023-03" db="EMBL/GenBank/DDBJ databases">
        <title>Draft genome sequence of Thalassotalea eurytherma JCM 18482T.</title>
        <authorList>
            <person name="Sawabe T."/>
        </authorList>
    </citation>
    <scope>NUCLEOTIDE SEQUENCE [LARGE SCALE GENOMIC DNA]</scope>
    <source>
        <strain evidence="2 3">JCM 18482</strain>
    </source>
</reference>
<gene>
    <name evidence="2" type="ORF">theurythT_31770</name>
</gene>
<name>A0ABQ6H879_9GAMM</name>
<evidence type="ECO:0000313" key="2">
    <source>
        <dbReference type="EMBL" id="GLX83724.1"/>
    </source>
</evidence>